<evidence type="ECO:0000313" key="1">
    <source>
        <dbReference type="EMBL" id="QHK21218.1"/>
    </source>
</evidence>
<reference evidence="1 2" key="1">
    <citation type="submission" date="2020-01" db="EMBL/GenBank/DDBJ databases">
        <title>Pseudarthrobacter psychrotolerans sp. nov., isolated from antarctic soil.</title>
        <authorList>
            <person name="Shin Y."/>
            <person name="Park W."/>
        </authorList>
    </citation>
    <scope>NUCLEOTIDE SEQUENCE [LARGE SCALE GENOMIC DNA]</scope>
    <source>
        <strain evidence="1 2">YJ56</strain>
    </source>
</reference>
<dbReference type="KEGG" id="psey:GU243_17585"/>
<organism evidence="1 2">
    <name type="scientific">Pseudarthrobacter psychrotolerans</name>
    <dbReference type="NCBI Taxonomy" id="2697569"/>
    <lineage>
        <taxon>Bacteria</taxon>
        <taxon>Bacillati</taxon>
        <taxon>Actinomycetota</taxon>
        <taxon>Actinomycetes</taxon>
        <taxon>Micrococcales</taxon>
        <taxon>Micrococcaceae</taxon>
        <taxon>Pseudarthrobacter</taxon>
    </lineage>
</organism>
<evidence type="ECO:0000313" key="2">
    <source>
        <dbReference type="Proteomes" id="UP000464186"/>
    </source>
</evidence>
<protein>
    <submittedName>
        <fullName evidence="1">Uncharacterized protein</fullName>
    </submittedName>
</protein>
<dbReference type="EMBL" id="CP047898">
    <property type="protein sequence ID" value="QHK21218.1"/>
    <property type="molecule type" value="Genomic_DNA"/>
</dbReference>
<proteinExistence type="predicted"/>
<keyword evidence="2" id="KW-1185">Reference proteome</keyword>
<gene>
    <name evidence="1" type="ORF">GU243_17585</name>
</gene>
<dbReference type="Proteomes" id="UP000464186">
    <property type="component" value="Chromosome"/>
</dbReference>
<accession>A0A6P1NPW0</accession>
<sequence>MNVHRHHALTDLVPADPRINQESRLLLWPRLEEEDGNFVVPDLDGYLAWLDEKAAAGEGGFGTRTEAS</sequence>
<dbReference type="AlphaFoldDB" id="A0A6P1NPW0"/>
<name>A0A6P1NPW0_9MICC</name>